<feature type="compositionally biased region" description="Polar residues" evidence="2">
    <location>
        <begin position="344"/>
        <end position="358"/>
    </location>
</feature>
<feature type="region of interest" description="Disordered" evidence="2">
    <location>
        <begin position="435"/>
        <end position="530"/>
    </location>
</feature>
<name>A0A7J0DR67_9ERIC</name>
<feature type="compositionally biased region" description="Basic residues" evidence="2">
    <location>
        <begin position="105"/>
        <end position="114"/>
    </location>
</feature>
<feature type="compositionally biased region" description="Basic and acidic residues" evidence="2">
    <location>
        <begin position="435"/>
        <end position="447"/>
    </location>
</feature>
<feature type="region of interest" description="Disordered" evidence="2">
    <location>
        <begin position="294"/>
        <end position="371"/>
    </location>
</feature>
<sequence length="752" mass="82367">MGGRSDGFDRYRDWILDVDSMSYEVSTLLLPNFWILPLTFGVDTGADTSSFGIMRYGMDILDIVSEFQGVDTSKNSNQQSILLSLLGIRPWILEQRPAQTNKGKQLGRGRSKPLRRGDQTKAMTTDGVMGRVHGSRRDPRKDKRESRDGRIDRILVEIDQSKYFTSPKSEEETTLHLRSTDEYPDSGSGKLSGDSLARFHAERWTHFTSVKRVRLPDEGEIITSTCSGEVDFYEVVFPAGLRFPLHPTIRLILQFYNICPAQLVPNAWRSIACSMVLWRARNKKVLLGGYSSNVKGGRASSSSSPATNGRFLKGRLGRAPQEFRGRGEFQASRTAGDNLPSKEAPSSSSDVGESQNPHEQARRESPSQDDSIECLGSIRTELRRLLPHILDLTPFEVDGEKSSGSYTRPFFECSELESLVGILLKFEPTHWREAREDGECELGDSRSGEGGVIGEKRAGESITSSPSKKGKADDGSKGKGVDSGPEGKKKATSSSKASAAPTVAAARPGEGTSAHLGTVPGPPPSILGSPFVAERFAAGGDSPNRQGEGGQAHLGSNGDEAFLCVIGQALVLGSSLVVCSREAGEQASLQEGRVASMETEVARLQKLAADLEQQLAESRAREQQANNELAKMKSDRDSLTDKLDRLGVLVKELREALNKANESTVEEFKSSSEFVVAVEDSASKYFGEGFDFCKVQLRRHHPDLAIDLEGTVVDQDLLAEQDEAAEENEREKLGENKGVIKYFPKVVHYIRM</sequence>
<organism evidence="3 4">
    <name type="scientific">Actinidia rufa</name>
    <dbReference type="NCBI Taxonomy" id="165716"/>
    <lineage>
        <taxon>Eukaryota</taxon>
        <taxon>Viridiplantae</taxon>
        <taxon>Streptophyta</taxon>
        <taxon>Embryophyta</taxon>
        <taxon>Tracheophyta</taxon>
        <taxon>Spermatophyta</taxon>
        <taxon>Magnoliopsida</taxon>
        <taxon>eudicotyledons</taxon>
        <taxon>Gunneridae</taxon>
        <taxon>Pentapetalae</taxon>
        <taxon>asterids</taxon>
        <taxon>Ericales</taxon>
        <taxon>Actinidiaceae</taxon>
        <taxon>Actinidia</taxon>
    </lineage>
</organism>
<feature type="compositionally biased region" description="Basic and acidic residues" evidence="2">
    <location>
        <begin position="135"/>
        <end position="151"/>
    </location>
</feature>
<dbReference type="AlphaFoldDB" id="A0A7J0DR67"/>
<evidence type="ECO:0000313" key="4">
    <source>
        <dbReference type="Proteomes" id="UP000585474"/>
    </source>
</evidence>
<feature type="compositionally biased region" description="Low complexity" evidence="2">
    <location>
        <begin position="492"/>
        <end position="506"/>
    </location>
</feature>
<feature type="coiled-coil region" evidence="1">
    <location>
        <begin position="594"/>
        <end position="663"/>
    </location>
</feature>
<feature type="region of interest" description="Disordered" evidence="2">
    <location>
        <begin position="97"/>
        <end position="151"/>
    </location>
</feature>
<keyword evidence="4" id="KW-1185">Reference proteome</keyword>
<proteinExistence type="predicted"/>
<evidence type="ECO:0000256" key="2">
    <source>
        <dbReference type="SAM" id="MobiDB-lite"/>
    </source>
</evidence>
<comment type="caution">
    <text evidence="3">The sequence shown here is derived from an EMBL/GenBank/DDBJ whole genome shotgun (WGS) entry which is preliminary data.</text>
</comment>
<protein>
    <submittedName>
        <fullName evidence="3">Uncharacterized protein</fullName>
    </submittedName>
</protein>
<evidence type="ECO:0000256" key="1">
    <source>
        <dbReference type="SAM" id="Coils"/>
    </source>
</evidence>
<feature type="region of interest" description="Disordered" evidence="2">
    <location>
        <begin position="167"/>
        <end position="189"/>
    </location>
</feature>
<feature type="compositionally biased region" description="Basic and acidic residues" evidence="2">
    <location>
        <begin position="470"/>
        <end position="489"/>
    </location>
</feature>
<keyword evidence="1" id="KW-0175">Coiled coil</keyword>
<evidence type="ECO:0000313" key="3">
    <source>
        <dbReference type="EMBL" id="GFS40594.1"/>
    </source>
</evidence>
<feature type="compositionally biased region" description="Basic and acidic residues" evidence="2">
    <location>
        <begin position="168"/>
        <end position="181"/>
    </location>
</feature>
<dbReference type="Proteomes" id="UP000585474">
    <property type="component" value="Unassembled WGS sequence"/>
</dbReference>
<dbReference type="EMBL" id="BJWL01000353">
    <property type="protein sequence ID" value="GFS40594.1"/>
    <property type="molecule type" value="Genomic_DNA"/>
</dbReference>
<accession>A0A7J0DR67</accession>
<gene>
    <name evidence="3" type="ORF">Acr_00g0069460</name>
</gene>
<feature type="compositionally biased region" description="Polar residues" evidence="2">
    <location>
        <begin position="294"/>
        <end position="307"/>
    </location>
</feature>
<reference evidence="4" key="1">
    <citation type="submission" date="2019-07" db="EMBL/GenBank/DDBJ databases">
        <title>De Novo Assembly of kiwifruit Actinidia rufa.</title>
        <authorList>
            <person name="Sugita-Konishi S."/>
            <person name="Sato K."/>
            <person name="Mori E."/>
            <person name="Abe Y."/>
            <person name="Kisaki G."/>
            <person name="Hamano K."/>
            <person name="Suezawa K."/>
            <person name="Otani M."/>
            <person name="Fukuda T."/>
            <person name="Manabe T."/>
            <person name="Gomi K."/>
            <person name="Tabuchi M."/>
            <person name="Akimitsu K."/>
            <person name="Kataoka I."/>
        </authorList>
    </citation>
    <scope>NUCLEOTIDE SEQUENCE [LARGE SCALE GENOMIC DNA]</scope>
    <source>
        <strain evidence="4">cv. Fuchu</strain>
    </source>
</reference>